<dbReference type="EMBL" id="MU393477">
    <property type="protein sequence ID" value="KAI4865078.1"/>
    <property type="molecule type" value="Genomic_DNA"/>
</dbReference>
<accession>A0ACB9Z1F8</accession>
<protein>
    <submittedName>
        <fullName evidence="1">Uncharacterized protein</fullName>
    </submittedName>
</protein>
<evidence type="ECO:0000313" key="2">
    <source>
        <dbReference type="Proteomes" id="UP001497700"/>
    </source>
</evidence>
<evidence type="ECO:0000313" key="1">
    <source>
        <dbReference type="EMBL" id="KAI4865078.1"/>
    </source>
</evidence>
<comment type="caution">
    <text evidence="1">The sequence shown here is derived from an EMBL/GenBank/DDBJ whole genome shotgun (WGS) entry which is preliminary data.</text>
</comment>
<dbReference type="Proteomes" id="UP001497700">
    <property type="component" value="Unassembled WGS sequence"/>
</dbReference>
<keyword evidence="2" id="KW-1185">Reference proteome</keyword>
<proteinExistence type="predicted"/>
<name>A0ACB9Z1F8_9PEZI</name>
<gene>
    <name evidence="1" type="ORF">F4820DRAFT_311025</name>
</gene>
<organism evidence="1 2">
    <name type="scientific">Hypoxylon rubiginosum</name>
    <dbReference type="NCBI Taxonomy" id="110542"/>
    <lineage>
        <taxon>Eukaryota</taxon>
        <taxon>Fungi</taxon>
        <taxon>Dikarya</taxon>
        <taxon>Ascomycota</taxon>
        <taxon>Pezizomycotina</taxon>
        <taxon>Sordariomycetes</taxon>
        <taxon>Xylariomycetidae</taxon>
        <taxon>Xylariales</taxon>
        <taxon>Hypoxylaceae</taxon>
        <taxon>Hypoxylon</taxon>
    </lineage>
</organism>
<sequence length="215" mass="23810">MLRLVAMDSSSTLIAAPVTNETISITAFYVLTWFFFGLCTIAFSIRSYIRYVCFRRLMLDDYLMLLALAIHITEVILIQLYVRYTYELEAVQKGGLIPGPNFRQYFPGHRVIPFSGIVRDGSSPHLESRVTRPLRARGPFINDMGGTTYSLKKNSILAMPSAIVHGSDSGWGPDAKGFNASRFIESQANVKVTASSNRVLKRVFGGGSCDSHVTG</sequence>
<reference evidence="1 2" key="1">
    <citation type="journal article" date="2022" name="New Phytol.">
        <title>Ecological generalism drives hyperdiversity of secondary metabolite gene clusters in xylarialean endophytes.</title>
        <authorList>
            <person name="Franco M.E.E."/>
            <person name="Wisecaver J.H."/>
            <person name="Arnold A.E."/>
            <person name="Ju Y.M."/>
            <person name="Slot J.C."/>
            <person name="Ahrendt S."/>
            <person name="Moore L.P."/>
            <person name="Eastman K.E."/>
            <person name="Scott K."/>
            <person name="Konkel Z."/>
            <person name="Mondo S.J."/>
            <person name="Kuo A."/>
            <person name="Hayes R.D."/>
            <person name="Haridas S."/>
            <person name="Andreopoulos B."/>
            <person name="Riley R."/>
            <person name="LaButti K."/>
            <person name="Pangilinan J."/>
            <person name="Lipzen A."/>
            <person name="Amirebrahimi M."/>
            <person name="Yan J."/>
            <person name="Adam C."/>
            <person name="Keymanesh K."/>
            <person name="Ng V."/>
            <person name="Louie K."/>
            <person name="Northen T."/>
            <person name="Drula E."/>
            <person name="Henrissat B."/>
            <person name="Hsieh H.M."/>
            <person name="Youens-Clark K."/>
            <person name="Lutzoni F."/>
            <person name="Miadlikowska J."/>
            <person name="Eastwood D.C."/>
            <person name="Hamelin R.C."/>
            <person name="Grigoriev I.V."/>
            <person name="U'Ren J.M."/>
        </authorList>
    </citation>
    <scope>NUCLEOTIDE SEQUENCE [LARGE SCALE GENOMIC DNA]</scope>
    <source>
        <strain evidence="1 2">CBS 119005</strain>
    </source>
</reference>